<dbReference type="EC" id="5.1.1.18" evidence="9"/>
<dbReference type="FunFam" id="3.40.50.1100:FF:000005">
    <property type="entry name" value="Threonine dehydratase catabolic"/>
    <property type="match status" value="1"/>
</dbReference>
<keyword evidence="5" id="KW-0663">Pyridoxal phosphate</keyword>
<feature type="binding site" evidence="14">
    <location>
        <position position="322"/>
    </location>
    <ligand>
        <name>pyridoxal 5'-phosphate</name>
        <dbReference type="ChEBI" id="CHEBI:597326"/>
    </ligand>
</feature>
<feature type="binding site" evidence="14">
    <location>
        <position position="224"/>
    </location>
    <ligand>
        <name>Mg(2+)</name>
        <dbReference type="ChEBI" id="CHEBI:18420"/>
    </ligand>
</feature>
<proteinExistence type="evidence at protein level"/>
<dbReference type="Gene3D" id="3.40.50.1100">
    <property type="match status" value="2"/>
</dbReference>
<evidence type="ECO:0000256" key="4">
    <source>
        <dbReference type="ARBA" id="ARBA00022799"/>
    </source>
</evidence>
<name>F5CAQ9_MAIZE</name>
<evidence type="ECO:0007829" key="14">
    <source>
        <dbReference type="PDB" id="5CVC"/>
    </source>
</evidence>
<dbReference type="AlphaFoldDB" id="F5CAQ9"/>
<comment type="function">
    <text evidence="7">Catalyzes the synthesis of D-serine from L-serine. Has dehydratase activity towards both L-serine and D-serine.</text>
</comment>
<dbReference type="ExpressionAtlas" id="F5CAQ9">
    <property type="expression patterns" value="baseline and differential"/>
</dbReference>
<comment type="similarity">
    <text evidence="3">Belongs to the serine/threonine dehydratase family.</text>
</comment>
<dbReference type="SMR" id="F5CAQ9"/>
<feature type="binding site" evidence="14">
    <location>
        <position position="195"/>
    </location>
    <ligand>
        <name>pyridoxal 5'-phosphate</name>
        <dbReference type="ChEBI" id="CHEBI:597326"/>
    </ligand>
</feature>
<organism evidence="13">
    <name type="scientific">Zea mays</name>
    <name type="common">Maize</name>
    <dbReference type="NCBI Taxonomy" id="4577"/>
    <lineage>
        <taxon>Eukaryota</taxon>
        <taxon>Viridiplantae</taxon>
        <taxon>Streptophyta</taxon>
        <taxon>Embryophyta</taxon>
        <taxon>Tracheophyta</taxon>
        <taxon>Spermatophyta</taxon>
        <taxon>Magnoliopsida</taxon>
        <taxon>Liliopsida</taxon>
        <taxon>Poales</taxon>
        <taxon>Poaceae</taxon>
        <taxon>PACMAD clade</taxon>
        <taxon>Panicoideae</taxon>
        <taxon>Andropogonodae</taxon>
        <taxon>Andropogoneae</taxon>
        <taxon>Tripsacinae</taxon>
        <taxon>Zea</taxon>
    </lineage>
</organism>
<dbReference type="PANTHER" id="PTHR43050">
    <property type="entry name" value="SERINE / THREONINE RACEMASE FAMILY MEMBER"/>
    <property type="match status" value="1"/>
</dbReference>
<evidence type="ECO:0000256" key="1">
    <source>
        <dbReference type="ARBA" id="ARBA00001913"/>
    </source>
</evidence>
<feature type="binding site" evidence="14">
    <location>
        <position position="222"/>
    </location>
    <ligand>
        <name>Mg(2+)</name>
        <dbReference type="ChEBI" id="CHEBI:18420"/>
    </ligand>
</feature>
<dbReference type="PDBsum" id="5CVC"/>
<feature type="binding site" evidence="14">
    <location>
        <position position="94"/>
    </location>
    <ligand>
        <name>pyridoxal 5'-phosphate</name>
        <dbReference type="ChEBI" id="CHEBI:597326"/>
    </ligand>
</feature>
<feature type="binding site" evidence="14">
    <location>
        <position position="218"/>
    </location>
    <ligand>
        <name>Mg(2+)</name>
        <dbReference type="ChEBI" id="CHEBI:18420"/>
    </ligand>
</feature>
<feature type="binding site" evidence="14">
    <location>
        <position position="193"/>
    </location>
    <ligand>
        <name>pyridoxal 5'-phosphate</name>
        <dbReference type="ChEBI" id="CHEBI:597326"/>
    </ligand>
</feature>
<keyword evidence="4" id="KW-0702">S-nitrosylation</keyword>
<dbReference type="InterPro" id="IPR001926">
    <property type="entry name" value="TrpB-like_PALP"/>
</dbReference>
<dbReference type="CDD" id="cd01562">
    <property type="entry name" value="Thr-dehyd"/>
    <property type="match status" value="1"/>
</dbReference>
<dbReference type="InterPro" id="IPR036052">
    <property type="entry name" value="TrpB-like_PALP_sf"/>
</dbReference>
<feature type="binding site" evidence="14">
    <location>
        <position position="196"/>
    </location>
    <ligand>
        <name>pyridoxal 5'-phosphate</name>
        <dbReference type="ChEBI" id="CHEBI:597326"/>
    </ligand>
</feature>
<sequence length="338" mass="35639">MGSKDGTGDISEAQGYAADIDSIREAQARIAPYVHRTPVMSSTSIDAMVGKKLFFKCECFQKAGAFKIRGASNSIFALDDEQVSKGVVTHSSGNHAAAVALAAKLRGIPAHIVIPRNAPASKVENVKCYGGHIIWSDASIESREYVSKRVQEETGAVLIHPINSKYTISGQGTVSLELLEQVPEIDTIIVPISGGGLISGVALAAKAINPSIRILAAEPKGADDSAQSKAAGKIITLPSTNTIADGLRAFLGDLTWPVVRDLVDDVIVVDDTAIVDAMKMCYEILKVAVEPSGAIGLAAALSDEFKQSSAWHESSKIGIIVSGGNVDLGTLWQSMYKH</sequence>
<keyword evidence="14" id="KW-0479">Metal-binding</keyword>
<evidence type="ECO:0000256" key="7">
    <source>
        <dbReference type="ARBA" id="ARBA00053278"/>
    </source>
</evidence>
<comment type="cofactor">
    <cofactor evidence="1">
        <name>Ca(2+)</name>
        <dbReference type="ChEBI" id="CHEBI:29108"/>
    </cofactor>
</comment>
<dbReference type="Pfam" id="PF00291">
    <property type="entry name" value="PALP"/>
    <property type="match status" value="1"/>
</dbReference>
<dbReference type="GO" id="GO:0030378">
    <property type="term" value="F:serine racemase activity"/>
    <property type="evidence" value="ECO:0007669"/>
    <property type="project" value="UniProtKB-EC"/>
</dbReference>
<evidence type="ECO:0000256" key="11">
    <source>
        <dbReference type="ARBA" id="ARBA00081761"/>
    </source>
</evidence>
<dbReference type="GO" id="GO:0070178">
    <property type="term" value="P:D-serine metabolic process"/>
    <property type="evidence" value="ECO:0007669"/>
    <property type="project" value="UniProtKB-ARBA"/>
</dbReference>
<dbReference type="EvolutionaryTrace" id="F5CAQ9"/>
<reference evidence="14" key="2">
    <citation type="journal article" date="2016" name="Acta Crystallogr. F Struct. Biol. Commun.">
        <title>Crystal structure of maize serine racemase with pyridoxal 5'-phosphate.</title>
        <authorList>
            <person name="Zou L."/>
            <person name="Song Y."/>
            <person name="Wang C."/>
            <person name="Sun J."/>
            <person name="Wang L."/>
            <person name="Cheng B."/>
            <person name="Fan J."/>
        </authorList>
    </citation>
    <scope>X-RAY CRYSTALLOGRAPHY (2.09 ANGSTROMS) IN COMPLEX WITH MG(2+) AND PYRIDOXAL 5'-PHOSPHATE</scope>
</reference>
<keyword evidence="6" id="KW-0456">Lyase</keyword>
<evidence type="ECO:0000259" key="12">
    <source>
        <dbReference type="Pfam" id="PF00291"/>
    </source>
</evidence>
<dbReference type="PANTHER" id="PTHR43050:SF1">
    <property type="entry name" value="SERINE RACEMASE"/>
    <property type="match status" value="1"/>
</dbReference>
<evidence type="ECO:0000256" key="8">
    <source>
        <dbReference type="ARBA" id="ARBA00066349"/>
    </source>
</evidence>
<reference evidence="13" key="1">
    <citation type="submission" date="2011-03" db="EMBL/GenBank/DDBJ databases">
        <authorList>
            <person name="Wang L.L."/>
        </authorList>
    </citation>
    <scope>NUCLEOTIDE SEQUENCE</scope>
</reference>
<protein>
    <recommendedName>
        <fullName evidence="10">Serine racemase</fullName>
        <ecNumber evidence="8">4.3.1.18</ecNumber>
        <ecNumber evidence="9">5.1.1.18</ecNumber>
    </recommendedName>
    <alternativeName>
        <fullName evidence="11">D-serine dehydratase</fullName>
    </alternativeName>
</protein>
<dbReference type="EC" id="4.3.1.18" evidence="8"/>
<keyword evidence="14" id="KW-0002">3D-structure</keyword>
<feature type="binding site" evidence="14">
    <location>
        <position position="197"/>
    </location>
    <ligand>
        <name>pyridoxal 5'-phosphate</name>
        <dbReference type="ChEBI" id="CHEBI:597326"/>
    </ligand>
</feature>
<evidence type="ECO:0000256" key="10">
    <source>
        <dbReference type="ARBA" id="ARBA00070760"/>
    </source>
</evidence>
<dbReference type="FunFam" id="3.40.50.1100:FF:000007">
    <property type="entry name" value="L-threonine dehydratase catabolic TdcB"/>
    <property type="match status" value="1"/>
</dbReference>
<dbReference type="PDB" id="5CVC">
    <property type="method" value="X-ray"/>
    <property type="resolution" value="2.09 A"/>
    <property type="chains" value="A/B/C=1-338"/>
</dbReference>
<dbReference type="BRENDA" id="5.1.1.18">
    <property type="organism ID" value="6752"/>
</dbReference>
<dbReference type="GO" id="GO:0046872">
    <property type="term" value="F:metal ion binding"/>
    <property type="evidence" value="ECO:0007669"/>
    <property type="project" value="UniProtKB-KW"/>
</dbReference>
<dbReference type="GO" id="GO:0008721">
    <property type="term" value="F:D-serine ammonia-lyase activity"/>
    <property type="evidence" value="ECO:0007669"/>
    <property type="project" value="UniProtKB-EC"/>
</dbReference>
<dbReference type="GO" id="GO:0006563">
    <property type="term" value="P:L-serine metabolic process"/>
    <property type="evidence" value="ECO:0007669"/>
    <property type="project" value="UniProtKB-ARBA"/>
</dbReference>
<evidence type="ECO:0000313" key="13">
    <source>
        <dbReference type="EMBL" id="AEC45503.1"/>
    </source>
</evidence>
<dbReference type="SUPFAM" id="SSF53686">
    <property type="entry name" value="Tryptophan synthase beta subunit-like PLP-dependent enzymes"/>
    <property type="match status" value="1"/>
</dbReference>
<feature type="binding site" evidence="14">
    <location>
        <position position="194"/>
    </location>
    <ligand>
        <name>pyridoxal 5'-phosphate</name>
        <dbReference type="ChEBI" id="CHEBI:597326"/>
    </ligand>
</feature>
<evidence type="ECO:0000256" key="5">
    <source>
        <dbReference type="ARBA" id="ARBA00022898"/>
    </source>
</evidence>
<evidence type="ECO:0000256" key="3">
    <source>
        <dbReference type="ARBA" id="ARBA00010869"/>
    </source>
</evidence>
<evidence type="ECO:0000256" key="2">
    <source>
        <dbReference type="ARBA" id="ARBA00001933"/>
    </source>
</evidence>
<evidence type="ECO:0000256" key="6">
    <source>
        <dbReference type="ARBA" id="ARBA00023239"/>
    </source>
</evidence>
<dbReference type="EMBL" id="JF502634">
    <property type="protein sequence ID" value="AEC45503.1"/>
    <property type="molecule type" value="mRNA"/>
</dbReference>
<dbReference type="GO" id="GO:0003941">
    <property type="term" value="F:L-serine ammonia-lyase activity"/>
    <property type="evidence" value="ECO:0007669"/>
    <property type="project" value="UniProtKB-ARBA"/>
</dbReference>
<feature type="domain" description="Tryptophan synthase beta chain-like PALP" evidence="12">
    <location>
        <begin position="31"/>
        <end position="323"/>
    </location>
</feature>
<evidence type="ECO:0000256" key="9">
    <source>
        <dbReference type="ARBA" id="ARBA00066592"/>
    </source>
</evidence>
<comment type="cofactor">
    <cofactor evidence="2">
        <name>pyridoxal 5'-phosphate</name>
        <dbReference type="ChEBI" id="CHEBI:597326"/>
    </cofactor>
</comment>
<feature type="binding site" evidence="14">
    <location>
        <position position="67"/>
    </location>
    <ligand>
        <name>pyridoxal 5'-phosphate</name>
        <dbReference type="ChEBI" id="CHEBI:597326"/>
    </ligand>
</feature>
<accession>F5CAQ9</accession>